<evidence type="ECO:0000313" key="2">
    <source>
        <dbReference type="Proteomes" id="UP000008177"/>
    </source>
</evidence>
<sequence>MCELDYEGRSIFVPSFPTTFASKLIECPFLRSDVSHHRKTYEIRDPGINHTGEYTSPDTCAVVKHYTDRHMQVIRWHFYLPQDLFQG</sequence>
<dbReference type="HOGENOM" id="CLU_2483106_0_0_1"/>
<reference evidence="2" key="1">
    <citation type="journal article" date="2011" name="PLoS Genet.">
        <title>Genomic analysis of the necrotrophic fungal pathogens Sclerotinia sclerotiorum and Botrytis cinerea.</title>
        <authorList>
            <person name="Amselem J."/>
            <person name="Cuomo C.A."/>
            <person name="van Kan J.A."/>
            <person name="Viaud M."/>
            <person name="Benito E.P."/>
            <person name="Couloux A."/>
            <person name="Coutinho P.M."/>
            <person name="de Vries R.P."/>
            <person name="Dyer P.S."/>
            <person name="Fillinger S."/>
            <person name="Fournier E."/>
            <person name="Gout L."/>
            <person name="Hahn M."/>
            <person name="Kohn L."/>
            <person name="Lapalu N."/>
            <person name="Plummer K.M."/>
            <person name="Pradier J.M."/>
            <person name="Quevillon E."/>
            <person name="Sharon A."/>
            <person name="Simon A."/>
            <person name="ten Have A."/>
            <person name="Tudzynski B."/>
            <person name="Tudzynski P."/>
            <person name="Wincker P."/>
            <person name="Andrew M."/>
            <person name="Anthouard V."/>
            <person name="Beever R.E."/>
            <person name="Beffa R."/>
            <person name="Benoit I."/>
            <person name="Bouzid O."/>
            <person name="Brault B."/>
            <person name="Chen Z."/>
            <person name="Choquer M."/>
            <person name="Collemare J."/>
            <person name="Cotton P."/>
            <person name="Danchin E.G."/>
            <person name="Da Silva C."/>
            <person name="Gautier A."/>
            <person name="Giraud C."/>
            <person name="Giraud T."/>
            <person name="Gonzalez C."/>
            <person name="Grossetete S."/>
            <person name="Guldener U."/>
            <person name="Henrissat B."/>
            <person name="Howlett B.J."/>
            <person name="Kodira C."/>
            <person name="Kretschmer M."/>
            <person name="Lappartient A."/>
            <person name="Leroch M."/>
            <person name="Levis C."/>
            <person name="Mauceli E."/>
            <person name="Neuveglise C."/>
            <person name="Oeser B."/>
            <person name="Pearson M."/>
            <person name="Poulain J."/>
            <person name="Poussereau N."/>
            <person name="Quesneville H."/>
            <person name="Rascle C."/>
            <person name="Schumacher J."/>
            <person name="Segurens B."/>
            <person name="Sexton A."/>
            <person name="Silva E."/>
            <person name="Sirven C."/>
            <person name="Soanes D.M."/>
            <person name="Talbot N.J."/>
            <person name="Templeton M."/>
            <person name="Yandava C."/>
            <person name="Yarden O."/>
            <person name="Zeng Q."/>
            <person name="Rollins J.A."/>
            <person name="Lebrun M.H."/>
            <person name="Dickman M."/>
        </authorList>
    </citation>
    <scope>NUCLEOTIDE SEQUENCE [LARGE SCALE GENOMIC DNA]</scope>
    <source>
        <strain evidence="2">T4</strain>
    </source>
</reference>
<evidence type="ECO:0000313" key="1">
    <source>
        <dbReference type="EMBL" id="CCD54570.1"/>
    </source>
</evidence>
<accession>G2YSH2</accession>
<proteinExistence type="predicted"/>
<dbReference type="InParanoid" id="G2YSH2"/>
<dbReference type="Proteomes" id="UP000008177">
    <property type="component" value="Unplaced contigs"/>
</dbReference>
<dbReference type="EMBL" id="FQ790351">
    <property type="protein sequence ID" value="CCD54570.1"/>
    <property type="molecule type" value="Genomic_DNA"/>
</dbReference>
<gene>
    <name evidence="1" type="ORF">BofuT4_uP126180.1</name>
</gene>
<dbReference type="AlphaFoldDB" id="G2YSH2"/>
<name>G2YSH2_BOTF4</name>
<protein>
    <submittedName>
        <fullName evidence="1">Uncharacterized protein</fullName>
    </submittedName>
</protein>
<organism evidence="1 2">
    <name type="scientific">Botryotinia fuckeliana (strain T4)</name>
    <name type="common">Noble rot fungus</name>
    <name type="synonym">Botrytis cinerea</name>
    <dbReference type="NCBI Taxonomy" id="999810"/>
    <lineage>
        <taxon>Eukaryota</taxon>
        <taxon>Fungi</taxon>
        <taxon>Dikarya</taxon>
        <taxon>Ascomycota</taxon>
        <taxon>Pezizomycotina</taxon>
        <taxon>Leotiomycetes</taxon>
        <taxon>Helotiales</taxon>
        <taxon>Sclerotiniaceae</taxon>
        <taxon>Botrytis</taxon>
    </lineage>
</organism>